<dbReference type="EMBL" id="RRCN01000002">
    <property type="protein sequence ID" value="RRJ54588.1"/>
    <property type="molecule type" value="Genomic_DNA"/>
</dbReference>
<gene>
    <name evidence="1" type="ORF">EHV15_33810</name>
</gene>
<name>A0A3P3TBV0_9BACL</name>
<dbReference type="OrthoDB" id="9836089at2"/>
<dbReference type="Proteomes" id="UP000267017">
    <property type="component" value="Unassembled WGS sequence"/>
</dbReference>
<evidence type="ECO:0000313" key="1">
    <source>
        <dbReference type="EMBL" id="RRJ54588.1"/>
    </source>
</evidence>
<organism evidence="1 2">
    <name type="scientific">Paenibacillus oralis</name>
    <dbReference type="NCBI Taxonomy" id="2490856"/>
    <lineage>
        <taxon>Bacteria</taxon>
        <taxon>Bacillati</taxon>
        <taxon>Bacillota</taxon>
        <taxon>Bacilli</taxon>
        <taxon>Bacillales</taxon>
        <taxon>Paenibacillaceae</taxon>
        <taxon>Paenibacillus</taxon>
    </lineage>
</organism>
<dbReference type="RefSeq" id="WP_127606878.1">
    <property type="nucleotide sequence ID" value="NZ_RRCN01000002.1"/>
</dbReference>
<protein>
    <submittedName>
        <fullName evidence="1">Uncharacterized protein</fullName>
    </submittedName>
</protein>
<evidence type="ECO:0000313" key="2">
    <source>
        <dbReference type="Proteomes" id="UP000267017"/>
    </source>
</evidence>
<reference evidence="1 2" key="1">
    <citation type="submission" date="2018-11" db="EMBL/GenBank/DDBJ databases">
        <title>Genome sequencing of Paenibacillus sp. KCOM 3021 (= ChDC PVNT-B20).</title>
        <authorList>
            <person name="Kook J.-K."/>
            <person name="Park S.-N."/>
            <person name="Lim Y.K."/>
        </authorList>
    </citation>
    <scope>NUCLEOTIDE SEQUENCE [LARGE SCALE GENOMIC DNA]</scope>
    <source>
        <strain evidence="1 2">KCOM 3021</strain>
    </source>
</reference>
<keyword evidence="2" id="KW-1185">Reference proteome</keyword>
<comment type="caution">
    <text evidence="1">The sequence shown here is derived from an EMBL/GenBank/DDBJ whole genome shotgun (WGS) entry which is preliminary data.</text>
</comment>
<accession>A0A3P3TBV0</accession>
<proteinExistence type="predicted"/>
<sequence length="145" mass="16288">MVLVVILLLGKPLLLLRAGVLVPLEGISRPHPHNVRGWGRENERYQNADTLGEGRDFLNAGEDTGYVRKEGFGGERDLSSKSKDKIKIKIKSKIFVGNSEKQSQNLESCSRKNNPVGNFMDANHCELFREDGWYAVAYRDQSLNA</sequence>
<dbReference type="AlphaFoldDB" id="A0A3P3TBV0"/>